<comment type="caution">
    <text evidence="2">The sequence shown here is derived from an EMBL/GenBank/DDBJ whole genome shotgun (WGS) entry which is preliminary data.</text>
</comment>
<dbReference type="Pfam" id="PF10694">
    <property type="entry name" value="DUF2500"/>
    <property type="match status" value="1"/>
</dbReference>
<dbReference type="EMBL" id="QXWK01000021">
    <property type="protein sequence ID" value="NBH62260.1"/>
    <property type="molecule type" value="Genomic_DNA"/>
</dbReference>
<gene>
    <name evidence="2" type="ORF">D0435_11415</name>
</gene>
<dbReference type="AlphaFoldDB" id="A0A845QJG3"/>
<sequence>MYYGDGFSAFGVMFIVVFVIVIGTFIVTAVKGVSTWNKNNQSPRLTVPAKVVSRRTAISRHNHATGGEACGTVTTSSTRYYVTFQVESGDRMELSVNGPEYGMLAEGDVGELTFQGTRYLSFERWREER</sequence>
<evidence type="ECO:0000313" key="2">
    <source>
        <dbReference type="EMBL" id="NBH62260.1"/>
    </source>
</evidence>
<evidence type="ECO:0000313" key="3">
    <source>
        <dbReference type="Proteomes" id="UP000446866"/>
    </source>
</evidence>
<protein>
    <submittedName>
        <fullName evidence="2">DUF2500 domain-containing protein</fullName>
    </submittedName>
</protein>
<dbReference type="Gene3D" id="2.40.50.660">
    <property type="match status" value="1"/>
</dbReference>
<reference evidence="2 3" key="1">
    <citation type="submission" date="2018-08" db="EMBL/GenBank/DDBJ databases">
        <title>Murine metabolic-syndrome-specific gut microbial biobank.</title>
        <authorList>
            <person name="Liu C."/>
        </authorList>
    </citation>
    <scope>NUCLEOTIDE SEQUENCE [LARGE SCALE GENOMIC DNA]</scope>
    <source>
        <strain evidence="2 3">28</strain>
    </source>
</reference>
<dbReference type="RefSeq" id="WP_160202546.1">
    <property type="nucleotide sequence ID" value="NZ_QXWK01000021.1"/>
</dbReference>
<keyword evidence="3" id="KW-1185">Reference proteome</keyword>
<accession>A0A845QJG3</accession>
<dbReference type="InterPro" id="IPR019635">
    <property type="entry name" value="DUF2500"/>
</dbReference>
<dbReference type="Proteomes" id="UP000446866">
    <property type="component" value="Unassembled WGS sequence"/>
</dbReference>
<feature type="transmembrane region" description="Helical" evidence="1">
    <location>
        <begin position="6"/>
        <end position="30"/>
    </location>
</feature>
<keyword evidence="1" id="KW-0472">Membrane</keyword>
<keyword evidence="1" id="KW-0812">Transmembrane</keyword>
<name>A0A845QJG3_9FIRM</name>
<keyword evidence="1" id="KW-1133">Transmembrane helix</keyword>
<evidence type="ECO:0000256" key="1">
    <source>
        <dbReference type="SAM" id="Phobius"/>
    </source>
</evidence>
<organism evidence="2 3">
    <name type="scientific">Anaerotruncus colihominis</name>
    <dbReference type="NCBI Taxonomy" id="169435"/>
    <lineage>
        <taxon>Bacteria</taxon>
        <taxon>Bacillati</taxon>
        <taxon>Bacillota</taxon>
        <taxon>Clostridia</taxon>
        <taxon>Eubacteriales</taxon>
        <taxon>Oscillospiraceae</taxon>
        <taxon>Anaerotruncus</taxon>
    </lineage>
</organism>
<proteinExistence type="predicted"/>